<name>A0A6G8PT69_9ACTN</name>
<protein>
    <submittedName>
        <fullName evidence="3">Uncharacterized protein</fullName>
    </submittedName>
</protein>
<accession>A0A6G8PT69</accession>
<evidence type="ECO:0000256" key="1">
    <source>
        <dbReference type="SAM" id="MobiDB-lite"/>
    </source>
</evidence>
<feature type="transmembrane region" description="Helical" evidence="2">
    <location>
        <begin position="68"/>
        <end position="91"/>
    </location>
</feature>
<keyword evidence="4" id="KW-1185">Reference proteome</keyword>
<feature type="region of interest" description="Disordered" evidence="1">
    <location>
        <begin position="1"/>
        <end position="20"/>
    </location>
</feature>
<sequence length="165" mass="17894">MVEHPVRRDDSGIPSDPARVDETGRRPIRVIGLLLLLQAAGLAGVVLYELSRVDWRRLDPESPSARAIGAATSLLFAPPAVLALLAALGFLFLSRRGWILAALSQGTSLAICLWLYTETAPLYVYGVMVYCILMVLYLNSHDVRVVFHHPGREDVGPASGASSDD</sequence>
<dbReference type="AlphaFoldDB" id="A0A6G8PT69"/>
<dbReference type="RefSeq" id="WP_166395076.1">
    <property type="nucleotide sequence ID" value="NZ_CP045121.1"/>
</dbReference>
<keyword evidence="2" id="KW-0812">Transmembrane</keyword>
<evidence type="ECO:0000256" key="2">
    <source>
        <dbReference type="SAM" id="Phobius"/>
    </source>
</evidence>
<dbReference type="Proteomes" id="UP000502706">
    <property type="component" value="Chromosome"/>
</dbReference>
<gene>
    <name evidence="3" type="ORF">GBA65_01480</name>
</gene>
<keyword evidence="2" id="KW-1133">Transmembrane helix</keyword>
<dbReference type="EMBL" id="CP045121">
    <property type="protein sequence ID" value="QIN77397.1"/>
    <property type="molecule type" value="Genomic_DNA"/>
</dbReference>
<organism evidence="3 4">
    <name type="scientific">Rubrobacter marinus</name>
    <dbReference type="NCBI Taxonomy" id="2653852"/>
    <lineage>
        <taxon>Bacteria</taxon>
        <taxon>Bacillati</taxon>
        <taxon>Actinomycetota</taxon>
        <taxon>Rubrobacteria</taxon>
        <taxon>Rubrobacterales</taxon>
        <taxon>Rubrobacteraceae</taxon>
        <taxon>Rubrobacter</taxon>
    </lineage>
</organism>
<feature type="transmembrane region" description="Helical" evidence="2">
    <location>
        <begin position="98"/>
        <end position="116"/>
    </location>
</feature>
<evidence type="ECO:0000313" key="4">
    <source>
        <dbReference type="Proteomes" id="UP000502706"/>
    </source>
</evidence>
<proteinExistence type="predicted"/>
<keyword evidence="2" id="KW-0472">Membrane</keyword>
<reference evidence="3 4" key="1">
    <citation type="submission" date="2019-10" db="EMBL/GenBank/DDBJ databases">
        <title>Rubrobacter sp nov SCSIO 52915 isolated from a deep-sea sediment in the South China Sea.</title>
        <authorList>
            <person name="Chen R.W."/>
        </authorList>
    </citation>
    <scope>NUCLEOTIDE SEQUENCE [LARGE SCALE GENOMIC DNA]</scope>
    <source>
        <strain evidence="3 4">SCSIO 52915</strain>
    </source>
</reference>
<feature type="compositionally biased region" description="Basic and acidic residues" evidence="1">
    <location>
        <begin position="1"/>
        <end position="11"/>
    </location>
</feature>
<evidence type="ECO:0000313" key="3">
    <source>
        <dbReference type="EMBL" id="QIN77397.1"/>
    </source>
</evidence>
<feature type="transmembrane region" description="Helical" evidence="2">
    <location>
        <begin position="28"/>
        <end position="48"/>
    </location>
</feature>
<dbReference type="KEGG" id="rmar:GBA65_01480"/>
<feature type="transmembrane region" description="Helical" evidence="2">
    <location>
        <begin position="122"/>
        <end position="139"/>
    </location>
</feature>